<gene>
    <name evidence="2" type="ORF">IF129_13385</name>
</gene>
<keyword evidence="3" id="KW-1185">Reference proteome</keyword>
<accession>A0A927F1D5</accession>
<dbReference type="AlphaFoldDB" id="A0A927F1D5"/>
<reference evidence="2" key="1">
    <citation type="submission" date="2020-09" db="EMBL/GenBank/DDBJ databases">
        <title>Secondary metabolite and genome analysis of marine Streptomyces chumphonensis KK1-2T.</title>
        <authorList>
            <person name="Phongsopitanun W."/>
            <person name="Kanchanasin P."/>
            <person name="Pittayakhajonwut P."/>
            <person name="Suwanborirux K."/>
            <person name="Tanasupawat S."/>
        </authorList>
    </citation>
    <scope>NUCLEOTIDE SEQUENCE</scope>
    <source>
        <strain evidence="2">KK1-2</strain>
    </source>
</reference>
<name>A0A927F1D5_9ACTN</name>
<evidence type="ECO:0000259" key="1">
    <source>
        <dbReference type="Pfam" id="PF16571"/>
    </source>
</evidence>
<protein>
    <submittedName>
        <fullName evidence="2">FBP domain-containing protein</fullName>
    </submittedName>
</protein>
<dbReference type="RefSeq" id="WP_191209809.1">
    <property type="nucleotide sequence ID" value="NZ_BAABKL010000026.1"/>
</dbReference>
<dbReference type="EMBL" id="JACXYU010000005">
    <property type="protein sequence ID" value="MBD3932541.1"/>
    <property type="molecule type" value="Genomic_DNA"/>
</dbReference>
<proteinExistence type="predicted"/>
<evidence type="ECO:0000313" key="3">
    <source>
        <dbReference type="Proteomes" id="UP000632289"/>
    </source>
</evidence>
<comment type="caution">
    <text evidence="2">The sequence shown here is derived from an EMBL/GenBank/DDBJ whole genome shotgun (WGS) entry which is preliminary data.</text>
</comment>
<feature type="domain" description="Elongation factor G-binding protein C-terminal treble-clef zinc-finger" evidence="1">
    <location>
        <begin position="9"/>
        <end position="164"/>
    </location>
</feature>
<sequence length="167" mass="18051">MEPLTEKAVRAGFINCSKGEASRLRLPTDFPTTPWDDLDFLGWTDPTAPQRSLLVLPRADGPVGVLLRGTSGRPAGTVRSGMCQICLTAHDLSGVRLLVAPRAGAAGRAGNSVGLYFCADLKCSLYLRGIRRPARRLVRHTESLTLEQRIERALANLDDFVAKVAAP</sequence>
<dbReference type="Proteomes" id="UP000632289">
    <property type="component" value="Unassembled WGS sequence"/>
</dbReference>
<dbReference type="Pfam" id="PF16571">
    <property type="entry name" value="FBP_C"/>
    <property type="match status" value="1"/>
</dbReference>
<organism evidence="2 3">
    <name type="scientific">Streptomyces chumphonensis</name>
    <dbReference type="NCBI Taxonomy" id="1214925"/>
    <lineage>
        <taxon>Bacteria</taxon>
        <taxon>Bacillati</taxon>
        <taxon>Actinomycetota</taxon>
        <taxon>Actinomycetes</taxon>
        <taxon>Kitasatosporales</taxon>
        <taxon>Streptomycetaceae</taxon>
        <taxon>Streptomyces</taxon>
    </lineage>
</organism>
<dbReference type="InterPro" id="IPR032330">
    <property type="entry name" value="EF-G-binding_C"/>
</dbReference>
<evidence type="ECO:0000313" key="2">
    <source>
        <dbReference type="EMBL" id="MBD3932541.1"/>
    </source>
</evidence>